<dbReference type="PANTHER" id="PTHR12692:SF0">
    <property type="entry name" value="GH11935P"/>
    <property type="match status" value="1"/>
</dbReference>
<proteinExistence type="inferred from homology"/>
<dbReference type="eggNOG" id="KOG2603">
    <property type="taxonomic scope" value="Eukaryota"/>
</dbReference>
<keyword evidence="5 10" id="KW-0732">Signal</keyword>
<keyword evidence="4 9" id="KW-0812">Transmembrane</keyword>
<dbReference type="Pfam" id="PF04756">
    <property type="entry name" value="OST3_OST6"/>
    <property type="match status" value="1"/>
</dbReference>
<evidence type="ECO:0000256" key="7">
    <source>
        <dbReference type="ARBA" id="ARBA00022989"/>
    </source>
</evidence>
<feature type="transmembrane region" description="Helical" evidence="9">
    <location>
        <begin position="266"/>
        <end position="284"/>
    </location>
</feature>
<evidence type="ECO:0000256" key="10">
    <source>
        <dbReference type="SAM" id="SignalP"/>
    </source>
</evidence>
<dbReference type="SUPFAM" id="SSF52833">
    <property type="entry name" value="Thioredoxin-like"/>
    <property type="match status" value="1"/>
</dbReference>
<dbReference type="OrthoDB" id="67566at2759"/>
<evidence type="ECO:0000313" key="11">
    <source>
        <dbReference type="EMBL" id="CCX33888.1"/>
    </source>
</evidence>
<dbReference type="EMBL" id="HF936249">
    <property type="protein sequence ID" value="CCX33888.1"/>
    <property type="molecule type" value="Genomic_DNA"/>
</dbReference>
<protein>
    <submittedName>
        <fullName evidence="11">Similar to Magnesium transporter protein 1 acc. no. Q7ZV50</fullName>
    </submittedName>
</protein>
<accession>U4LWM1</accession>
<feature type="transmembrane region" description="Helical" evidence="9">
    <location>
        <begin position="296"/>
        <end position="316"/>
    </location>
</feature>
<dbReference type="Proteomes" id="UP000018144">
    <property type="component" value="Unassembled WGS sequence"/>
</dbReference>
<feature type="chain" id="PRO_5004651993" evidence="10">
    <location>
        <begin position="20"/>
        <end position="331"/>
    </location>
</feature>
<evidence type="ECO:0000256" key="6">
    <source>
        <dbReference type="ARBA" id="ARBA00022824"/>
    </source>
</evidence>
<evidence type="ECO:0000256" key="9">
    <source>
        <dbReference type="SAM" id="Phobius"/>
    </source>
</evidence>
<reference evidence="11 12" key="1">
    <citation type="journal article" date="2013" name="PLoS Genet.">
        <title>The genome and development-dependent transcriptomes of Pyronema confluens: a window into fungal evolution.</title>
        <authorList>
            <person name="Traeger S."/>
            <person name="Altegoer F."/>
            <person name="Freitag M."/>
            <person name="Gabaldon T."/>
            <person name="Kempken F."/>
            <person name="Kumar A."/>
            <person name="Marcet-Houben M."/>
            <person name="Poggeler S."/>
            <person name="Stajich J.E."/>
            <person name="Nowrousian M."/>
        </authorList>
    </citation>
    <scope>NUCLEOTIDE SEQUENCE [LARGE SCALE GENOMIC DNA]</scope>
    <source>
        <strain evidence="12">CBS 100304</strain>
        <tissue evidence="11">Vegetative mycelium</tissue>
    </source>
</reference>
<gene>
    <name evidence="11" type="ORF">PCON_02130</name>
</gene>
<dbReference type="Gene3D" id="3.40.30.10">
    <property type="entry name" value="Glutaredoxin"/>
    <property type="match status" value="1"/>
</dbReference>
<evidence type="ECO:0000313" key="12">
    <source>
        <dbReference type="Proteomes" id="UP000018144"/>
    </source>
</evidence>
<sequence length="331" mass="36682">MRFFGSLLSLLAITPFCSASATVDDKTLKFSQLLTSNAKSGVIQLNNELYNAITTAPRNYTAVVLLTALAPQFGCQLCKDFQPEYDLLAKSWQGQHKNGDGLFFSSLDFQNGRETFMKLGLNTAPILYLFPPTVGPDADPLHHTTPKQFDFQSNRIPAEAVAHWISNNGPHKPEIVRPFNYEKLFMTLGAIFAGALILLLSFKTLKPALYSRNLWSAISLILILLFTSGHMFNHIRSVPYVANNGRGGVSYVAGGFSNQFGLETQIVAVVYAVLAFCAIALSMKMPRVADPTRQKIAILLWNAILLCGFSFLMTLFRMKNGGYPFKLPPLW</sequence>
<evidence type="ECO:0000256" key="8">
    <source>
        <dbReference type="ARBA" id="ARBA00023136"/>
    </source>
</evidence>
<keyword evidence="8 9" id="KW-0472">Membrane</keyword>
<feature type="signal peptide" evidence="10">
    <location>
        <begin position="1"/>
        <end position="19"/>
    </location>
</feature>
<name>U4LWM1_PYROM</name>
<dbReference type="InterPro" id="IPR036249">
    <property type="entry name" value="Thioredoxin-like_sf"/>
</dbReference>
<keyword evidence="6" id="KW-0256">Endoplasmic reticulum</keyword>
<dbReference type="GO" id="GO:0008250">
    <property type="term" value="C:oligosaccharyltransferase complex"/>
    <property type="evidence" value="ECO:0007669"/>
    <property type="project" value="TreeGrafter"/>
</dbReference>
<dbReference type="OMA" id="VLFGMYS"/>
<dbReference type="GO" id="GO:0018279">
    <property type="term" value="P:protein N-linked glycosylation via asparagine"/>
    <property type="evidence" value="ECO:0007669"/>
    <property type="project" value="TreeGrafter"/>
</dbReference>
<dbReference type="PANTHER" id="PTHR12692">
    <property type="entry name" value="DOLICHYL-DIPHOSPHOOLIGOSACCHARIDE--PROTEIN GLYCOSYLTRANSFERASE-RELATED"/>
    <property type="match status" value="1"/>
</dbReference>
<comment type="function">
    <text evidence="1">Subunit of the oligosaccharyl transferase (OST) complex that catalyzes the initial transfer of a defined glycan (Glc(3)Man(9)GlcNAc(2) in eukaryotes) from the lipid carrier dolichol-pyrophosphate to an asparagine residue within an Asn-X-Ser/Thr consensus motif in nascent polypeptide chains, the first step in protein N-glycosylation. N-glycosylation occurs cotranslationally and the complex associates with the Sec61 complex at the channel-forming translocon complex that mediates protein translocation across the endoplasmic reticulum (ER). All subunits are required for a maximal enzyme activity.</text>
</comment>
<feature type="transmembrane region" description="Helical" evidence="9">
    <location>
        <begin position="214"/>
        <end position="232"/>
    </location>
</feature>
<dbReference type="AlphaFoldDB" id="U4LWM1"/>
<evidence type="ECO:0000256" key="4">
    <source>
        <dbReference type="ARBA" id="ARBA00022692"/>
    </source>
</evidence>
<keyword evidence="12" id="KW-1185">Reference proteome</keyword>
<evidence type="ECO:0000256" key="5">
    <source>
        <dbReference type="ARBA" id="ARBA00022729"/>
    </source>
</evidence>
<dbReference type="STRING" id="1076935.U4LWM1"/>
<comment type="subcellular location">
    <subcellularLocation>
        <location evidence="2">Endoplasmic reticulum membrane</location>
        <topology evidence="2">Multi-pass membrane protein</topology>
    </subcellularLocation>
</comment>
<evidence type="ECO:0000256" key="3">
    <source>
        <dbReference type="ARBA" id="ARBA00009561"/>
    </source>
</evidence>
<comment type="similarity">
    <text evidence="3">Belongs to the OST3/OST6 family.</text>
</comment>
<feature type="transmembrane region" description="Helical" evidence="9">
    <location>
        <begin position="184"/>
        <end position="202"/>
    </location>
</feature>
<dbReference type="TCDB" id="1.A.76.1.14">
    <property type="family name" value="the magnesium transporter1 (magt1) family"/>
</dbReference>
<dbReference type="InterPro" id="IPR021149">
    <property type="entry name" value="OligosaccharylTrfase_OST3/OST6"/>
</dbReference>
<evidence type="ECO:0000256" key="1">
    <source>
        <dbReference type="ARBA" id="ARBA00002791"/>
    </source>
</evidence>
<evidence type="ECO:0000256" key="2">
    <source>
        <dbReference type="ARBA" id="ARBA00004477"/>
    </source>
</evidence>
<organism evidence="11 12">
    <name type="scientific">Pyronema omphalodes (strain CBS 100304)</name>
    <name type="common">Pyronema confluens</name>
    <dbReference type="NCBI Taxonomy" id="1076935"/>
    <lineage>
        <taxon>Eukaryota</taxon>
        <taxon>Fungi</taxon>
        <taxon>Dikarya</taxon>
        <taxon>Ascomycota</taxon>
        <taxon>Pezizomycotina</taxon>
        <taxon>Pezizomycetes</taxon>
        <taxon>Pezizales</taxon>
        <taxon>Pyronemataceae</taxon>
        <taxon>Pyronema</taxon>
    </lineage>
</organism>
<keyword evidence="7 9" id="KW-1133">Transmembrane helix</keyword>